<dbReference type="PANTHER" id="PTHR32305">
    <property type="match status" value="1"/>
</dbReference>
<dbReference type="PANTHER" id="PTHR32305:SF15">
    <property type="entry name" value="PROTEIN RHSA-RELATED"/>
    <property type="match status" value="1"/>
</dbReference>
<evidence type="ECO:0000256" key="1">
    <source>
        <dbReference type="SAM" id="MobiDB-lite"/>
    </source>
</evidence>
<dbReference type="Pfam" id="PF25547">
    <property type="entry name" value="WXG100_2"/>
    <property type="match status" value="1"/>
</dbReference>
<dbReference type="SUPFAM" id="SSF140453">
    <property type="entry name" value="EsxAB dimer-like"/>
    <property type="match status" value="1"/>
</dbReference>
<feature type="domain" description="DUF6531" evidence="2">
    <location>
        <begin position="377"/>
        <end position="449"/>
    </location>
</feature>
<feature type="compositionally biased region" description="Basic and acidic residues" evidence="1">
    <location>
        <begin position="307"/>
        <end position="316"/>
    </location>
</feature>
<reference evidence="4 5" key="1">
    <citation type="submission" date="2020-08" db="EMBL/GenBank/DDBJ databases">
        <title>Sequencing the genomes of 1000 actinobacteria strains.</title>
        <authorList>
            <person name="Klenk H.-P."/>
        </authorList>
    </citation>
    <scope>NUCLEOTIDE SEQUENCE [LARGE SCALE GENOMIC DNA]</scope>
    <source>
        <strain evidence="4 5">DSM 45859</strain>
    </source>
</reference>
<name>A0A840IPG7_9PSEU</name>
<dbReference type="InterPro" id="IPR038332">
    <property type="entry name" value="PPE_sf"/>
</dbReference>
<dbReference type="InterPro" id="IPR022385">
    <property type="entry name" value="Rhs_assc_core"/>
</dbReference>
<sequence length="1606" mass="174506">MSNPLIAQPKETSAVAGVPLLEDATGLKDAIESKNWAAVAIGAVGTALDVLTAVMDPFGAIFAAGVGWLMEHVGPLKEALDALTGNADEIQAQAETWTNVAKELESVSAELTELVKKDLQDWKGDAADAYRKQADDTGKLIASAQKGSEGAASGVQTAGEIVAAVRSLVRDTIADLVGHLISWALQVVFTLGIGMTWVVPQVVSAVAKTASKITQVTTKLVKALKALMPLLKKVGGLFEDAGKALKGIKGGKAKPSPKPEVETPKGKPGGDSTKPSGDGGSPPKDKGEPPKDKDKDDSTGTAGADGPPKEKPKDEPADPSGKSDPPADKPAGSPPPEREGGGAGAGKDPADQDRSIDTENDRPRADDKEAVERDGCGDPIDIATGQMILGQVDVELAGVLPLVLSRTHLSTYRLGRSFGTGWACTVDQRIEIAPDGVHFAGEDGILLRYPVLPEAGAAVQPVSGPRWPLRRTDRGFAISRSDSGRMLHFVDDGSGRLPISGVTDGDGHQIDFQRAEDGTPVGIVHSAGYQLAIDTEDGLIRQFRLRTGEVEPPLVTFGYDGRRRLTEVVNSSGLAQRFRYDADGYLLGWEDRNGMSYRYRYDAEGRCVQTEGAGGYLSYHFDYDRENLVTRVTDSLGHVSIFELGEDFRVLRHTDPLGNTVRSSWDETGLLLSRTDPLGRTTRHTYDEAGRLVETVRPDGNRSVTEYNDFGAPVTRVDYDGGVWRWEYSPAGVRTAEIDPAGSRTGYARDERGRTTSVTDALGRTTRFEHDAAGLPVAVTDPLGAVTRYRYDPLGRPEEIIDPLGGHTQLAWSVEGTLVERVLPDGSRQLRSYDGEGNLRRAEDGEATTRTEIAHFDLPVSRTGPDGATLTFGYDTELRLTSVTNEQGRVWRYVFDPAGRLAEETDYDGRTTTFRYDAAGDLAGYTNGAGQTVRLVRDVLGRIVERDSDGVRTGYEYDRAGRVVRAVTPHTDLRIGYDAAGRVLSESVNGRVLASRYDAAGNRIWRRTPSGAESTWQYDQRGRPLSLRTGSGLLRFGYDAAGREVQRQLGQSVRLTQVWDETHQLRGQTLEAGPGRVLQQRGYEYREDGFLTGVQDRLNGPRQFDLDVTGRVTAVRGPGWSEQYAYAPTGDLLQAFWPRVLATNAETWATQQSQGTREYSGTLLERAGNVRYRHDGEGRIVRRRVERAPGVFDVWAYTWDAEDRLTGVLTPDGASWRYLHDGLGRRVAKQRLGGNDRVVEEVWFCWDGTDLVEQISDRWHALVWDWSPDGMRVLGQTERTAAPGSPGWVDQRFHAIVTDLVGAPAELVDADGVLGHQVRSTLWGTTPASAGETSTPLRFPGQYHDPETGLYQNFHRYYDPATGRYATHDRLGLVPGPNSRNYVPNPTAWTDPLGLALCDAKAYAEAVGDYRAALGWTKENSPHQLGGNLNESWTTVGVGKLAYGEKDDLKLVVDKANGYIVGYVKKGSDGTPDEIHHVAEVNPSQVAPGAVSKPFHPDETLTYKDLPNMKIHPKDLSGAVSTMMESSKGEVGAMKTLAATVAEGGRSNHYGKSVGQDLLHDRDVTVGTDREGLAKNWGTKSNTYRTTGDNPDNELALLNRPNDRPS</sequence>
<dbReference type="SUPFAM" id="SSF101898">
    <property type="entry name" value="NHL repeat"/>
    <property type="match status" value="1"/>
</dbReference>
<feature type="domain" description="Outer membrane channel protein CpnT-like N-terminal" evidence="3">
    <location>
        <begin position="85"/>
        <end position="197"/>
    </location>
</feature>
<dbReference type="Proteomes" id="UP000581769">
    <property type="component" value="Unassembled WGS sequence"/>
</dbReference>
<feature type="compositionally biased region" description="Basic and acidic residues" evidence="1">
    <location>
        <begin position="348"/>
        <end position="376"/>
    </location>
</feature>
<proteinExistence type="predicted"/>
<comment type="caution">
    <text evidence="4">The sequence shown here is derived from an EMBL/GenBank/DDBJ whole genome shotgun (WGS) entry which is preliminary data.</text>
</comment>
<dbReference type="InterPro" id="IPR050708">
    <property type="entry name" value="T6SS_VgrG/RHS"/>
</dbReference>
<dbReference type="InterPro" id="IPR036689">
    <property type="entry name" value="ESAT-6-like_sf"/>
</dbReference>
<organism evidence="4 5">
    <name type="scientific">Amycolatopsis jiangsuensis</name>
    <dbReference type="NCBI Taxonomy" id="1181879"/>
    <lineage>
        <taxon>Bacteria</taxon>
        <taxon>Bacillati</taxon>
        <taxon>Actinomycetota</taxon>
        <taxon>Actinomycetes</taxon>
        <taxon>Pseudonocardiales</taxon>
        <taxon>Pseudonocardiaceae</taxon>
        <taxon>Amycolatopsis</taxon>
    </lineage>
</organism>
<dbReference type="Gene3D" id="1.20.1260.20">
    <property type="entry name" value="PPE superfamily"/>
    <property type="match status" value="1"/>
</dbReference>
<dbReference type="InterPro" id="IPR045351">
    <property type="entry name" value="DUF6531"/>
</dbReference>
<dbReference type="GO" id="GO:0030598">
    <property type="term" value="F:rRNA N-glycosylase activity"/>
    <property type="evidence" value="ECO:0007669"/>
    <property type="project" value="InterPro"/>
</dbReference>
<dbReference type="EMBL" id="JACHMG010000001">
    <property type="protein sequence ID" value="MBB4683247.1"/>
    <property type="molecule type" value="Genomic_DNA"/>
</dbReference>
<dbReference type="Pfam" id="PF05593">
    <property type="entry name" value="RHS_repeat"/>
    <property type="match status" value="6"/>
</dbReference>
<feature type="compositionally biased region" description="Polar residues" evidence="1">
    <location>
        <begin position="1578"/>
        <end position="1590"/>
    </location>
</feature>
<accession>A0A840IPG7</accession>
<dbReference type="Gene3D" id="2.180.10.10">
    <property type="entry name" value="RHS repeat-associated core"/>
    <property type="match status" value="3"/>
</dbReference>
<evidence type="ECO:0000259" key="2">
    <source>
        <dbReference type="Pfam" id="PF20148"/>
    </source>
</evidence>
<feature type="region of interest" description="Disordered" evidence="1">
    <location>
        <begin position="247"/>
        <end position="378"/>
    </location>
</feature>
<evidence type="ECO:0000259" key="3">
    <source>
        <dbReference type="Pfam" id="PF25547"/>
    </source>
</evidence>
<dbReference type="GO" id="GO:0017148">
    <property type="term" value="P:negative regulation of translation"/>
    <property type="evidence" value="ECO:0007669"/>
    <property type="project" value="InterPro"/>
</dbReference>
<dbReference type="SUPFAM" id="SSF56371">
    <property type="entry name" value="Ribosome inactivating proteins (RIP)"/>
    <property type="match status" value="1"/>
</dbReference>
<dbReference type="InterPro" id="IPR036041">
    <property type="entry name" value="Ribosome-inact_prot_sf"/>
</dbReference>
<feature type="compositionally biased region" description="Basic and acidic residues" evidence="1">
    <location>
        <begin position="283"/>
        <end position="298"/>
    </location>
</feature>
<dbReference type="RefSeq" id="WP_184777632.1">
    <property type="nucleotide sequence ID" value="NZ_JACHMG010000001.1"/>
</dbReference>
<dbReference type="InterPro" id="IPR006530">
    <property type="entry name" value="YD"/>
</dbReference>
<dbReference type="NCBIfam" id="TIGR01643">
    <property type="entry name" value="YD_repeat_2x"/>
    <property type="match status" value="9"/>
</dbReference>
<dbReference type="NCBIfam" id="TIGR03696">
    <property type="entry name" value="Rhs_assc_core"/>
    <property type="match status" value="1"/>
</dbReference>
<keyword evidence="5" id="KW-1185">Reference proteome</keyword>
<dbReference type="Pfam" id="PF20148">
    <property type="entry name" value="DUF6531"/>
    <property type="match status" value="1"/>
</dbReference>
<evidence type="ECO:0000313" key="4">
    <source>
        <dbReference type="EMBL" id="MBB4683247.1"/>
    </source>
</evidence>
<dbReference type="InterPro" id="IPR057746">
    <property type="entry name" value="CpnT-like_N"/>
</dbReference>
<dbReference type="InterPro" id="IPR031325">
    <property type="entry name" value="RHS_repeat"/>
</dbReference>
<protein>
    <submittedName>
        <fullName evidence="4">RHS repeat-associated protein</fullName>
    </submittedName>
</protein>
<gene>
    <name evidence="4" type="ORF">BJY18_000732</name>
</gene>
<evidence type="ECO:0000313" key="5">
    <source>
        <dbReference type="Proteomes" id="UP000581769"/>
    </source>
</evidence>
<feature type="region of interest" description="Disordered" evidence="1">
    <location>
        <begin position="1569"/>
        <end position="1606"/>
    </location>
</feature>